<accession>A0A6N8TDJ0</accession>
<reference evidence="2 3" key="1">
    <citation type="submission" date="2019-12" db="EMBL/GenBank/DDBJ databases">
        <title>Shinella granuli gen. nov., sp. nov., and proposal of the reclassification of Zoogloea ramigera ATCC 19623 as Shinella zoogloeoides sp. nov.</title>
        <authorList>
            <person name="Gao J."/>
        </authorList>
    </citation>
    <scope>NUCLEOTIDE SEQUENCE [LARGE SCALE GENOMIC DNA]</scope>
    <source>
        <strain evidence="2 3">DSM 287</strain>
    </source>
</reference>
<evidence type="ECO:0000313" key="3">
    <source>
        <dbReference type="Proteomes" id="UP000440304"/>
    </source>
</evidence>
<name>A0A6N8TDJ0_SHIZO</name>
<organism evidence="2 3">
    <name type="scientific">Shinella zoogloeoides</name>
    <name type="common">Crabtreella saccharophila</name>
    <dbReference type="NCBI Taxonomy" id="352475"/>
    <lineage>
        <taxon>Bacteria</taxon>
        <taxon>Pseudomonadati</taxon>
        <taxon>Pseudomonadota</taxon>
        <taxon>Alphaproteobacteria</taxon>
        <taxon>Hyphomicrobiales</taxon>
        <taxon>Rhizobiaceae</taxon>
        <taxon>Shinella</taxon>
    </lineage>
</organism>
<feature type="region of interest" description="Disordered" evidence="1">
    <location>
        <begin position="55"/>
        <end position="88"/>
    </location>
</feature>
<dbReference type="RefSeq" id="WP_160786718.1">
    <property type="nucleotide sequence ID" value="NZ_CP086610.1"/>
</dbReference>
<comment type="caution">
    <text evidence="2">The sequence shown here is derived from an EMBL/GenBank/DDBJ whole genome shotgun (WGS) entry which is preliminary data.</text>
</comment>
<protein>
    <recommendedName>
        <fullName evidence="4">Ribbon-helix-helix protein, CopG family</fullName>
    </recommendedName>
</protein>
<evidence type="ECO:0008006" key="4">
    <source>
        <dbReference type="Google" id="ProtNLM"/>
    </source>
</evidence>
<gene>
    <name evidence="2" type="ORF">GR156_13545</name>
</gene>
<sequence>MTEVMQNAAFNMPMSLARKLDAYVDQERNGAPVGNVNRSSVIRAALTAFLADTPDPKEAAPAARMSAGRPEAINGRPRVRRIQPTNAD</sequence>
<evidence type="ECO:0000256" key="1">
    <source>
        <dbReference type="SAM" id="MobiDB-lite"/>
    </source>
</evidence>
<dbReference type="Proteomes" id="UP000440304">
    <property type="component" value="Unassembled WGS sequence"/>
</dbReference>
<evidence type="ECO:0000313" key="2">
    <source>
        <dbReference type="EMBL" id="MXO01337.1"/>
    </source>
</evidence>
<dbReference type="AlphaFoldDB" id="A0A6N8TDJ0"/>
<proteinExistence type="predicted"/>
<dbReference type="EMBL" id="WUML01000011">
    <property type="protein sequence ID" value="MXO01337.1"/>
    <property type="molecule type" value="Genomic_DNA"/>
</dbReference>